<dbReference type="PROSITE" id="PS50294">
    <property type="entry name" value="WD_REPEATS_REGION"/>
    <property type="match status" value="2"/>
</dbReference>
<dbReference type="Pfam" id="PF00400">
    <property type="entry name" value="WD40"/>
    <property type="match status" value="3"/>
</dbReference>
<keyword evidence="7" id="KW-1185">Reference proteome</keyword>
<keyword evidence="2" id="KW-0677">Repeat</keyword>
<sequence>MNQTNKVLIFITLKCLNEESFRETLKRLEQESGFCHNMKYFGNMVLNGNWDKLGLEPYLSGFLELNDNEILIKTLYEIGKQKFLEALDNHDHAKALNILDEELKVLTPFYEDQYRENFQPLILDNFWKNEKFLNYGDTKFQRTKLVIELKKLIEANPPFDDILHFPCTSYSRFKSLLSQCQSDANYSGSVSEAENFDPMDDDGFCDQENLPGDILPETTPAQIHHPDYNIYEDLPMTVAKTLDHCSFPTSMDFHPVQQTLLLVGSDVGDIVLWEVANGKKLFSIYFQVWNIGVCSILFQAALLRDPCVAVNRVLWNPDGSCFGIAYSKHIVQIYSYLGGNDVRQHLEIDSHAGGVNDLAFSHLSSQLYVITCGDDKTIKVWDVATGYIQYIFDEHEASVYSLCPRNKDNVHSFFSTALDGKIKLWLYDNLGSRIEYDAPGHWCTTMSYSVDAKRLFSCGTSKEGESFLVEWDEGDGAIKRIYQGFQNYYFGVVQFDIMRNQFLAIGNDHSIKVWDMDNVNLLTIINANGDLPANPYIRFNKDGTLLAVTANNNKIKILGTADGLWLLQMNEDSSFDSSTVASEIIKKDEDIESLVDAIPRITEKPMIWKLTEINNHSQCQSLRLNALVKSNKISRLIYTNRGNAILALESNGNHLLWEWSTKATSKVLPQLLLPTMALRMNNEKTEMNPRKVVPCFSLSKNDLYLFSASGGPISIYIMSAFKTIRKFMYPQPAATFLALHPQVDNIIAIGMDDSSILIFDICYGKILKKLMGHYKKITGLAFSHVLNVLVSLGADNQILVWCSDGWERKNGKFLQIPTGRGPGVLLDTSIQFHQDQKHFLVQHGTQLAVYETMGLDCVKQWFPGESFAPISHATFSCDGQLVYASFLDGIVGIFGASNLHLQRLINPAAYLPFTSRHDVYPLVIAAHPQLPNQFAVGLSSGEVVVFEPIESEGKWGLSLNFENGSTSSMPTASQVSSSSSNCRVD</sequence>
<dbReference type="Gene3D" id="2.130.10.10">
    <property type="entry name" value="YVTN repeat-like/Quinoprotein amine dehydrogenase"/>
    <property type="match status" value="3"/>
</dbReference>
<evidence type="ECO:0000256" key="1">
    <source>
        <dbReference type="ARBA" id="ARBA00022574"/>
    </source>
</evidence>
<feature type="repeat" description="WD" evidence="3">
    <location>
        <begin position="770"/>
        <end position="801"/>
    </location>
</feature>
<evidence type="ECO:0000313" key="7">
    <source>
        <dbReference type="Proteomes" id="UP000325577"/>
    </source>
</evidence>
<dbReference type="AlphaFoldDB" id="A0A5J4ZWW4"/>
<evidence type="ECO:0000256" key="3">
    <source>
        <dbReference type="PROSITE-ProRule" id="PRU00221"/>
    </source>
</evidence>
<dbReference type="EMBL" id="CM018048">
    <property type="protein sequence ID" value="KAA8521601.1"/>
    <property type="molecule type" value="Genomic_DNA"/>
</dbReference>
<dbReference type="PROSITE" id="PS50082">
    <property type="entry name" value="WD_REPEATS_2"/>
    <property type="match status" value="2"/>
</dbReference>
<evidence type="ECO:0000259" key="5">
    <source>
        <dbReference type="Pfam" id="PF21889"/>
    </source>
</evidence>
<feature type="domain" description="TPR1-like CTLH-containing" evidence="5">
    <location>
        <begin position="37"/>
        <end position="161"/>
    </location>
</feature>
<feature type="repeat" description="WD" evidence="3">
    <location>
        <begin position="348"/>
        <end position="391"/>
    </location>
</feature>
<proteinExistence type="predicted"/>
<dbReference type="InterPro" id="IPR019775">
    <property type="entry name" value="WD40_repeat_CS"/>
</dbReference>
<evidence type="ECO:0000313" key="6">
    <source>
        <dbReference type="EMBL" id="KAA8521601.1"/>
    </source>
</evidence>
<dbReference type="InterPro" id="IPR027728">
    <property type="entry name" value="Topless_fam"/>
</dbReference>
<accession>A0A5J4ZWW4</accession>
<evidence type="ECO:0000256" key="2">
    <source>
        <dbReference type="ARBA" id="ARBA00022737"/>
    </source>
</evidence>
<keyword evidence="1 3" id="KW-0853">WD repeat</keyword>
<dbReference type="InterPro" id="IPR001680">
    <property type="entry name" value="WD40_rpt"/>
</dbReference>
<dbReference type="OrthoDB" id="972532at2759"/>
<evidence type="ECO:0000256" key="4">
    <source>
        <dbReference type="SAM" id="MobiDB-lite"/>
    </source>
</evidence>
<dbReference type="InterPro" id="IPR036322">
    <property type="entry name" value="WD40_repeat_dom_sf"/>
</dbReference>
<dbReference type="InterPro" id="IPR054080">
    <property type="entry name" value="TPR1-like_2nd"/>
</dbReference>
<dbReference type="PROSITE" id="PS00678">
    <property type="entry name" value="WD_REPEATS_1"/>
    <property type="match status" value="1"/>
</dbReference>
<gene>
    <name evidence="6" type="ORF">F0562_012274</name>
</gene>
<name>A0A5J4ZWW4_9ASTE</name>
<reference evidence="6 7" key="1">
    <citation type="submission" date="2019-09" db="EMBL/GenBank/DDBJ databases">
        <title>A chromosome-level genome assembly of the Chinese tupelo Nyssa sinensis.</title>
        <authorList>
            <person name="Yang X."/>
            <person name="Kang M."/>
            <person name="Yang Y."/>
            <person name="Xiong H."/>
            <person name="Wang M."/>
            <person name="Zhang Z."/>
            <person name="Wang Z."/>
            <person name="Wu H."/>
            <person name="Ma T."/>
            <person name="Liu J."/>
            <person name="Xi Z."/>
        </authorList>
    </citation>
    <scope>NUCLEOTIDE SEQUENCE [LARGE SCALE GENOMIC DNA]</scope>
    <source>
        <strain evidence="6">J267</strain>
        <tissue evidence="6">Leaf</tissue>
    </source>
</reference>
<dbReference type="InterPro" id="IPR015943">
    <property type="entry name" value="WD40/YVTN_repeat-like_dom_sf"/>
</dbReference>
<dbReference type="SUPFAM" id="SSF50978">
    <property type="entry name" value="WD40 repeat-like"/>
    <property type="match status" value="2"/>
</dbReference>
<dbReference type="SMART" id="SM00320">
    <property type="entry name" value="WD40"/>
    <property type="match status" value="10"/>
</dbReference>
<dbReference type="PANTHER" id="PTHR44083:SF45">
    <property type="entry name" value="TOPLESS-RELATED PROTEIN 1"/>
    <property type="match status" value="1"/>
</dbReference>
<dbReference type="GO" id="GO:0006355">
    <property type="term" value="P:regulation of DNA-templated transcription"/>
    <property type="evidence" value="ECO:0007669"/>
    <property type="project" value="InterPro"/>
</dbReference>
<feature type="region of interest" description="Disordered" evidence="4">
    <location>
        <begin position="965"/>
        <end position="985"/>
    </location>
</feature>
<organism evidence="6 7">
    <name type="scientific">Nyssa sinensis</name>
    <dbReference type="NCBI Taxonomy" id="561372"/>
    <lineage>
        <taxon>Eukaryota</taxon>
        <taxon>Viridiplantae</taxon>
        <taxon>Streptophyta</taxon>
        <taxon>Embryophyta</taxon>
        <taxon>Tracheophyta</taxon>
        <taxon>Spermatophyta</taxon>
        <taxon>Magnoliopsida</taxon>
        <taxon>eudicotyledons</taxon>
        <taxon>Gunneridae</taxon>
        <taxon>Pentapetalae</taxon>
        <taxon>asterids</taxon>
        <taxon>Cornales</taxon>
        <taxon>Nyssaceae</taxon>
        <taxon>Nyssa</taxon>
    </lineage>
</organism>
<dbReference type="Proteomes" id="UP000325577">
    <property type="component" value="Linkage Group LG5"/>
</dbReference>
<dbReference type="PANTHER" id="PTHR44083">
    <property type="entry name" value="TOPLESS-RELATED PROTEIN 1-RELATED"/>
    <property type="match status" value="1"/>
</dbReference>
<protein>
    <recommendedName>
        <fullName evidence="5">TPR1-like CTLH-containing domain-containing protein</fullName>
    </recommendedName>
</protein>
<dbReference type="Pfam" id="PF21889">
    <property type="entry name" value="TPR1-like_2nd"/>
    <property type="match status" value="1"/>
</dbReference>